<evidence type="ECO:0000313" key="1">
    <source>
        <dbReference type="EMBL" id="ADN51542.1"/>
    </source>
</evidence>
<gene>
    <name evidence="1" type="ordered locus">Vdis_2173</name>
</gene>
<dbReference type="OrthoDB" id="29162at2157"/>
<dbReference type="InterPro" id="IPR043519">
    <property type="entry name" value="NT_sf"/>
</dbReference>
<proteinExistence type="predicted"/>
<dbReference type="SUPFAM" id="SSF81301">
    <property type="entry name" value="Nucleotidyltransferase"/>
    <property type="match status" value="1"/>
</dbReference>
<dbReference type="KEGG" id="vdi:Vdis_2173"/>
<dbReference type="HOGENOM" id="CLU_2679143_0_0_2"/>
<dbReference type="AlphaFoldDB" id="E1QPY2"/>
<sequence length="74" mass="8931">MSDIDLVIISDDVRGMDQLERRLLLKEFIEPRIEFFIYTTEEWSGEVTAWIRQMRHEAVRLVDLMRTYGINLEQ</sequence>
<dbReference type="STRING" id="572478.Vdis_2173"/>
<accession>E1QPY2</accession>
<dbReference type="GeneID" id="9753126"/>
<dbReference type="EMBL" id="CP002100">
    <property type="protein sequence ID" value="ADN51542.1"/>
    <property type="molecule type" value="Genomic_DNA"/>
</dbReference>
<evidence type="ECO:0000313" key="2">
    <source>
        <dbReference type="Proteomes" id="UP000006681"/>
    </source>
</evidence>
<name>E1QPY2_VULDI</name>
<reference evidence="1 2" key="1">
    <citation type="journal article" date="2010" name="Stand. Genomic Sci.">
        <title>Complete genome sequence of Vulcanisaeta distributa type strain (IC-017).</title>
        <authorList>
            <person name="Mavromatis K."/>
            <person name="Sikorski J."/>
            <person name="Pabst E."/>
            <person name="Teshima H."/>
            <person name="Lapidus A."/>
            <person name="Lucas S."/>
            <person name="Nolan M."/>
            <person name="Glavina Del Rio T."/>
            <person name="Cheng J.F."/>
            <person name="Bruce D."/>
            <person name="Goodwin L."/>
            <person name="Pitluck S."/>
            <person name="Liolios K."/>
            <person name="Ivanova N."/>
            <person name="Mikhailova N."/>
            <person name="Pati A."/>
            <person name="Chen A."/>
            <person name="Palaniappan K."/>
            <person name="Land M."/>
            <person name="Hauser L."/>
            <person name="Chang Y.J."/>
            <person name="Jeffries C.D."/>
            <person name="Rohde M."/>
            <person name="Spring S."/>
            <person name="Goker M."/>
            <person name="Wirth R."/>
            <person name="Woyke T."/>
            <person name="Bristow J."/>
            <person name="Eisen J.A."/>
            <person name="Markowitz V."/>
            <person name="Hugenholtz P."/>
            <person name="Klenk H.P."/>
            <person name="Kyrpides N.C."/>
        </authorList>
    </citation>
    <scope>NUCLEOTIDE SEQUENCE [LARGE SCALE GENOMIC DNA]</scope>
    <source>
        <strain evidence="2">DSM 14429 / JCM 11212 / NBRC 100878 / IC-017</strain>
    </source>
</reference>
<dbReference type="Proteomes" id="UP000006681">
    <property type="component" value="Chromosome"/>
</dbReference>
<protein>
    <submittedName>
        <fullName evidence="1">DNA polymerase beta domain protein region</fullName>
    </submittedName>
</protein>
<organism evidence="1 2">
    <name type="scientific">Vulcanisaeta distributa (strain DSM 14429 / JCM 11212 / NBRC 100878 / IC-017)</name>
    <dbReference type="NCBI Taxonomy" id="572478"/>
    <lineage>
        <taxon>Archaea</taxon>
        <taxon>Thermoproteota</taxon>
        <taxon>Thermoprotei</taxon>
        <taxon>Thermoproteales</taxon>
        <taxon>Thermoproteaceae</taxon>
        <taxon>Vulcanisaeta</taxon>
    </lineage>
</organism>
<keyword evidence="2" id="KW-1185">Reference proteome</keyword>
<reference evidence="2" key="2">
    <citation type="journal article" date="2010" name="Stand. Genomic Sci.">
        <title>Complete genome sequence of Vulcanisaeta distributa type strain (IC-017T).</title>
        <authorList>
            <person name="Mavromatis K."/>
            <person name="Sikorski J."/>
            <person name="Pabst E."/>
            <person name="Teshima H."/>
            <person name="Lapidus A."/>
            <person name="Lucas S."/>
            <person name="Nolan M."/>
            <person name="Glavina Del Rio T."/>
            <person name="Cheng J."/>
            <person name="Bruce D."/>
            <person name="Goodwin L."/>
            <person name="Pitluck S."/>
            <person name="Liolios K."/>
            <person name="Ivanova N."/>
            <person name="Mikhailova N."/>
            <person name="Pati A."/>
            <person name="Chen A."/>
            <person name="Palaniappan K."/>
            <person name="Land M."/>
            <person name="Hauser L."/>
            <person name="Chang Y."/>
            <person name="Jeffries C."/>
            <person name="Rohde M."/>
            <person name="Spring S."/>
            <person name="Goker M."/>
            <person name="Wirth R."/>
            <person name="Woyke T."/>
            <person name="Bristow J."/>
            <person name="Eisen J."/>
            <person name="Markowitz V."/>
            <person name="Hugenholtz P."/>
            <person name="Klenk H."/>
            <person name="Kyrpides N."/>
        </authorList>
    </citation>
    <scope>NUCLEOTIDE SEQUENCE [LARGE SCALE GENOMIC DNA]</scope>
    <source>
        <strain evidence="2">DSM 14429 / JCM 11212 / NBRC 100878 / IC-017</strain>
    </source>
</reference>
<dbReference type="RefSeq" id="WP_013337267.1">
    <property type="nucleotide sequence ID" value="NC_014537.1"/>
</dbReference>
<dbReference type="eggNOG" id="arCOG01197">
    <property type="taxonomic scope" value="Archaea"/>
</dbReference>
<dbReference type="Gene3D" id="3.30.460.10">
    <property type="entry name" value="Beta Polymerase, domain 2"/>
    <property type="match status" value="1"/>
</dbReference>